<dbReference type="PROSITE" id="PS00028">
    <property type="entry name" value="ZINC_FINGER_C2H2_1"/>
    <property type="match status" value="1"/>
</dbReference>
<dbReference type="PROSITE" id="PS50157">
    <property type="entry name" value="ZINC_FINGER_C2H2_2"/>
    <property type="match status" value="1"/>
</dbReference>
<dbReference type="SUPFAM" id="SSF57667">
    <property type="entry name" value="beta-beta-alpha zinc fingers"/>
    <property type="match status" value="1"/>
</dbReference>
<keyword evidence="1" id="KW-0862">Zinc</keyword>
<feature type="domain" description="C2H2-type" evidence="3">
    <location>
        <begin position="23"/>
        <end position="52"/>
    </location>
</feature>
<dbReference type="PANTHER" id="PTHR47251:SF1">
    <property type="entry name" value="FINGER DOMAIN PROTEIN, PUTATIVE (AFU_ORTHOLOGUE AFUA_3G04180)-RELATED"/>
    <property type="match status" value="1"/>
</dbReference>
<name>A0A4V5N5P0_9PEZI</name>
<dbReference type="Proteomes" id="UP000308549">
    <property type="component" value="Unassembled WGS sequence"/>
</dbReference>
<comment type="caution">
    <text evidence="4">The sequence shown here is derived from an EMBL/GenBank/DDBJ whole genome shotgun (WGS) entry which is preliminary data.</text>
</comment>
<keyword evidence="5" id="KW-1185">Reference proteome</keyword>
<accession>A0A4V5N5P0</accession>
<dbReference type="InterPro" id="IPR013087">
    <property type="entry name" value="Znf_C2H2_type"/>
</dbReference>
<feature type="region of interest" description="Disordered" evidence="2">
    <location>
        <begin position="57"/>
        <end position="102"/>
    </location>
</feature>
<keyword evidence="1" id="KW-0479">Metal-binding</keyword>
<gene>
    <name evidence="4" type="ORF">B0A50_04605</name>
</gene>
<reference evidence="4 5" key="1">
    <citation type="submission" date="2017-03" db="EMBL/GenBank/DDBJ databases">
        <title>Genomes of endolithic fungi from Antarctica.</title>
        <authorList>
            <person name="Coleine C."/>
            <person name="Masonjones S."/>
            <person name="Stajich J.E."/>
        </authorList>
    </citation>
    <scope>NUCLEOTIDE SEQUENCE [LARGE SCALE GENOMIC DNA]</scope>
    <source>
        <strain evidence="4 5">CCFEE 6315</strain>
    </source>
</reference>
<dbReference type="GO" id="GO:0008270">
    <property type="term" value="F:zinc ion binding"/>
    <property type="evidence" value="ECO:0007669"/>
    <property type="project" value="UniProtKB-KW"/>
</dbReference>
<dbReference type="PANTHER" id="PTHR47251">
    <property type="entry name" value="FINGER DOMAIN PROTEIN, PUTATIVE (AFU_ORTHOLOGUE AFUA_3G04180)-RELATED"/>
    <property type="match status" value="1"/>
</dbReference>
<dbReference type="OrthoDB" id="4822at2759"/>
<sequence length="198" mass="21992">MAPRGHVLPEATTESARAARKSFFCELCQKGYARMTDFEAHEGSYDHQHRKRLKEMKQLTRDPNAAAKAERERKANEATGLKPISLSTAGAGSGSGVAKGKKPVFKSTLQPQNAAVTSQEAPIDLPSTTGTDANTPIADEGNDQFLREITRIISDKDYRPTRRELPQRPPEMKWKWDEFDAHFGAFGEELATSKRSMT</sequence>
<dbReference type="AlphaFoldDB" id="A0A4V5N5P0"/>
<evidence type="ECO:0000256" key="2">
    <source>
        <dbReference type="SAM" id="MobiDB-lite"/>
    </source>
</evidence>
<dbReference type="EMBL" id="NAJL01000030">
    <property type="protein sequence ID" value="TKA26109.1"/>
    <property type="molecule type" value="Genomic_DNA"/>
</dbReference>
<evidence type="ECO:0000256" key="1">
    <source>
        <dbReference type="PROSITE-ProRule" id="PRU00042"/>
    </source>
</evidence>
<keyword evidence="1" id="KW-0863">Zinc-finger</keyword>
<feature type="compositionally biased region" description="Polar residues" evidence="2">
    <location>
        <begin position="115"/>
        <end position="134"/>
    </location>
</feature>
<dbReference type="InterPro" id="IPR036236">
    <property type="entry name" value="Znf_C2H2_sf"/>
</dbReference>
<proteinExistence type="predicted"/>
<evidence type="ECO:0000313" key="5">
    <source>
        <dbReference type="Proteomes" id="UP000308549"/>
    </source>
</evidence>
<organism evidence="4 5">
    <name type="scientific">Salinomyces thailandicus</name>
    <dbReference type="NCBI Taxonomy" id="706561"/>
    <lineage>
        <taxon>Eukaryota</taxon>
        <taxon>Fungi</taxon>
        <taxon>Dikarya</taxon>
        <taxon>Ascomycota</taxon>
        <taxon>Pezizomycotina</taxon>
        <taxon>Dothideomycetes</taxon>
        <taxon>Dothideomycetidae</taxon>
        <taxon>Mycosphaerellales</taxon>
        <taxon>Teratosphaeriaceae</taxon>
        <taxon>Salinomyces</taxon>
    </lineage>
</organism>
<feature type="region of interest" description="Disordered" evidence="2">
    <location>
        <begin position="115"/>
        <end position="139"/>
    </location>
</feature>
<evidence type="ECO:0000259" key="3">
    <source>
        <dbReference type="PROSITE" id="PS50157"/>
    </source>
</evidence>
<protein>
    <recommendedName>
        <fullName evidence="3">C2H2-type domain-containing protein</fullName>
    </recommendedName>
</protein>
<evidence type="ECO:0000313" key="4">
    <source>
        <dbReference type="EMBL" id="TKA26109.1"/>
    </source>
</evidence>